<feature type="domain" description="Chorismate-utilising enzyme C-terminal" evidence="1">
    <location>
        <begin position="96"/>
        <end position="297"/>
    </location>
</feature>
<organism evidence="2 3">
    <name type="scientific">Mariniflexile aquimaris</name>
    <dbReference type="NCBI Taxonomy" id="881009"/>
    <lineage>
        <taxon>Bacteria</taxon>
        <taxon>Pseudomonadati</taxon>
        <taxon>Bacteroidota</taxon>
        <taxon>Flavobacteriia</taxon>
        <taxon>Flavobacteriales</taxon>
        <taxon>Flavobacteriaceae</taxon>
        <taxon>Mariniflexile</taxon>
    </lineage>
</organism>
<keyword evidence="3" id="KW-1185">Reference proteome</keyword>
<dbReference type="Gene3D" id="3.60.120.10">
    <property type="entry name" value="Anthranilate synthase"/>
    <property type="match status" value="1"/>
</dbReference>
<gene>
    <name evidence="2" type="ORF">ACFQ0I_09550</name>
</gene>
<dbReference type="PANTHER" id="PTHR42839">
    <property type="entry name" value="ISOCHORISMATE SYNTHASE ENTC"/>
    <property type="match status" value="1"/>
</dbReference>
<protein>
    <submittedName>
        <fullName evidence="2">Chorismate-binding protein</fullName>
    </submittedName>
</protein>
<reference evidence="3" key="1">
    <citation type="journal article" date="2019" name="Int. J. Syst. Evol. Microbiol.">
        <title>The Global Catalogue of Microorganisms (GCM) 10K type strain sequencing project: providing services to taxonomists for standard genome sequencing and annotation.</title>
        <authorList>
            <consortium name="The Broad Institute Genomics Platform"/>
            <consortium name="The Broad Institute Genome Sequencing Center for Infectious Disease"/>
            <person name="Wu L."/>
            <person name="Ma J."/>
        </authorList>
    </citation>
    <scope>NUCLEOTIDE SEQUENCE [LARGE SCALE GENOMIC DNA]</scope>
    <source>
        <strain evidence="3">CCUG 60529</strain>
    </source>
</reference>
<feature type="domain" description="Chorismate-utilising enzyme C-terminal" evidence="1">
    <location>
        <begin position="317"/>
        <end position="361"/>
    </location>
</feature>
<evidence type="ECO:0000313" key="2">
    <source>
        <dbReference type="EMBL" id="MFD0836008.1"/>
    </source>
</evidence>
<dbReference type="SUPFAM" id="SSF56322">
    <property type="entry name" value="ADC synthase"/>
    <property type="match status" value="1"/>
</dbReference>
<dbReference type="PANTHER" id="PTHR42839:SF2">
    <property type="entry name" value="ISOCHORISMATE SYNTHASE ENTC"/>
    <property type="match status" value="1"/>
</dbReference>
<accession>A0ABW3BTB6</accession>
<dbReference type="RefSeq" id="WP_379941639.1">
    <property type="nucleotide sequence ID" value="NZ_JBHTIB010000012.1"/>
</dbReference>
<proteinExistence type="predicted"/>
<name>A0ABW3BTB6_9FLAO</name>
<dbReference type="InterPro" id="IPR015890">
    <property type="entry name" value="Chorismate_C"/>
</dbReference>
<dbReference type="Pfam" id="PF00425">
    <property type="entry name" value="Chorismate_bind"/>
    <property type="match status" value="2"/>
</dbReference>
<evidence type="ECO:0000313" key="3">
    <source>
        <dbReference type="Proteomes" id="UP001597011"/>
    </source>
</evidence>
<dbReference type="InterPro" id="IPR005801">
    <property type="entry name" value="ADC_synthase"/>
</dbReference>
<comment type="caution">
    <text evidence="2">The sequence shown here is derived from an EMBL/GenBank/DDBJ whole genome shotgun (WGS) entry which is preliminary data.</text>
</comment>
<evidence type="ECO:0000259" key="1">
    <source>
        <dbReference type="Pfam" id="PF00425"/>
    </source>
</evidence>
<dbReference type="Proteomes" id="UP001597011">
    <property type="component" value="Unassembled WGS sequence"/>
</dbReference>
<sequence length="369" mass="41748">MEDFFNSIEAQYNAQLPFVVYRKPREFKVNALLQSKNDLHFVQDFTETGFVFAPFDASEKTVLFPLDHSKSISTDYAVPQIEREIQTSKSITSEAKQRHINLVNNGVNAINNQVFQKVVLSRQELVELKDYNIVSIFKNLLNNYASAFVYCWYHPNVGLWLGATPETLMKIDGNTFSIMALAGTQVYHGTLSVSWGEKEQLEQKIVTDFIVESLNPFVSSVKLSEIETVKAGNLLHLKTMISAQLKPSAKLHELIHALHPTPAVCGYPKIEAKAFILQNENYNREFYTGFLGELNVTTTVSPRSSKRNIENRAYSVSKKSTQLYVNLRCMQLKDSNAIIYIGGGITADSNPEFEWEETVSKSLVIKKVL</sequence>
<dbReference type="EMBL" id="JBHTIB010000012">
    <property type="protein sequence ID" value="MFD0836008.1"/>
    <property type="molecule type" value="Genomic_DNA"/>
</dbReference>